<dbReference type="InterPro" id="IPR036291">
    <property type="entry name" value="NAD(P)-bd_dom_sf"/>
</dbReference>
<dbReference type="GO" id="GO:0016491">
    <property type="term" value="F:oxidoreductase activity"/>
    <property type="evidence" value="ECO:0007669"/>
    <property type="project" value="UniProtKB-ARBA"/>
</dbReference>
<dbReference type="GO" id="GO:0019752">
    <property type="term" value="P:carboxylic acid metabolic process"/>
    <property type="evidence" value="ECO:0007669"/>
    <property type="project" value="UniProtKB-ARBA"/>
</dbReference>
<name>A0AA91DH03_VARPD</name>
<dbReference type="InterPro" id="IPR003462">
    <property type="entry name" value="ODC_Mu_crystall"/>
</dbReference>
<dbReference type="SUPFAM" id="SSF51735">
    <property type="entry name" value="NAD(P)-binding Rossmann-fold domains"/>
    <property type="match status" value="1"/>
</dbReference>
<dbReference type="NCBIfam" id="NF004793">
    <property type="entry name" value="PRK06141.1"/>
    <property type="match status" value="1"/>
</dbReference>
<dbReference type="GO" id="GO:0005737">
    <property type="term" value="C:cytoplasm"/>
    <property type="evidence" value="ECO:0007669"/>
    <property type="project" value="TreeGrafter"/>
</dbReference>
<dbReference type="InterPro" id="IPR023401">
    <property type="entry name" value="ODC_N"/>
</dbReference>
<sequence>MKIIDTESTRRALPFDRLIPALREMFVAGCEVPLRHTHSLQADAEGPPRTVLVMPAWQHDRYLGIKTVSIFPGNAQRGLPGLFSTYVLYDASTGQPLAQIDGNEITSRRTAAASALAASYLAPADARSLLVVGCGRVGSLIPDAYRVVRPIERVVVWDRDESAAKALAARLCAQDIEASVAPDLAKAVNEVDVVSCATLATQPLVQGAWLRKRSHLDLIGSFTPQMREADDACFAGARLFVDTQEALQKSGELLGPMSRGVFAAADVAGELADIAAGRIQGRAEGDGRTVFKAVGTALEDLAAAVLIYEASDSN</sequence>
<dbReference type="Proteomes" id="UP000077852">
    <property type="component" value="Unassembled WGS sequence"/>
</dbReference>
<proteinExistence type="inferred from homology"/>
<protein>
    <submittedName>
        <fullName evidence="2">Ornithine cyclodeaminase</fullName>
    </submittedName>
</protein>
<gene>
    <name evidence="2" type="ORF">A3K87_31790</name>
</gene>
<dbReference type="Gene3D" id="3.30.1780.10">
    <property type="entry name" value="ornithine cyclodeaminase, domain 1"/>
    <property type="match status" value="1"/>
</dbReference>
<dbReference type="Pfam" id="PF02423">
    <property type="entry name" value="OCD_Mu_crystall"/>
    <property type="match status" value="1"/>
</dbReference>
<evidence type="ECO:0000256" key="1">
    <source>
        <dbReference type="ARBA" id="ARBA00008903"/>
    </source>
</evidence>
<dbReference type="PANTHER" id="PTHR13812">
    <property type="entry name" value="KETIMINE REDUCTASE MU-CRYSTALLIN"/>
    <property type="match status" value="1"/>
</dbReference>
<reference evidence="2 3" key="1">
    <citation type="submission" date="2016-03" db="EMBL/GenBank/DDBJ databases">
        <title>Genome sequence of Variovorax paradoxus KB5.</title>
        <authorList>
            <person name="Jeong H."/>
            <person name="Hong C.E."/>
            <person name="Jo S.H."/>
            <person name="Park J.M."/>
        </authorList>
    </citation>
    <scope>NUCLEOTIDE SEQUENCE [LARGE SCALE GENOMIC DNA]</scope>
    <source>
        <strain evidence="2 3">KB5</strain>
    </source>
</reference>
<dbReference type="AlphaFoldDB" id="A0AA91DH03"/>
<organism evidence="2 3">
    <name type="scientific">Variovorax paradoxus</name>
    <dbReference type="NCBI Taxonomy" id="34073"/>
    <lineage>
        <taxon>Bacteria</taxon>
        <taxon>Pseudomonadati</taxon>
        <taxon>Pseudomonadota</taxon>
        <taxon>Betaproteobacteria</taxon>
        <taxon>Burkholderiales</taxon>
        <taxon>Comamonadaceae</taxon>
        <taxon>Variovorax</taxon>
    </lineage>
</organism>
<comment type="similarity">
    <text evidence="1">Belongs to the ornithine cyclodeaminase/mu-crystallin family.</text>
</comment>
<dbReference type="PIRSF" id="PIRSF001439">
    <property type="entry name" value="CryM"/>
    <property type="match status" value="1"/>
</dbReference>
<evidence type="ECO:0000313" key="3">
    <source>
        <dbReference type="Proteomes" id="UP000077852"/>
    </source>
</evidence>
<dbReference type="Gene3D" id="3.40.50.720">
    <property type="entry name" value="NAD(P)-binding Rossmann-like Domain"/>
    <property type="match status" value="1"/>
</dbReference>
<comment type="caution">
    <text evidence="2">The sequence shown here is derived from an EMBL/GenBank/DDBJ whole genome shotgun (WGS) entry which is preliminary data.</text>
</comment>
<dbReference type="FunFam" id="3.40.50.720:FF:000311">
    <property type="entry name" value="Ornithine cyclodeaminase"/>
    <property type="match status" value="1"/>
</dbReference>
<dbReference type="RefSeq" id="WP_081271587.1">
    <property type="nucleotide sequence ID" value="NZ_LVHG01000105.1"/>
</dbReference>
<dbReference type="EMBL" id="LVHG01000105">
    <property type="protein sequence ID" value="OAK55369.1"/>
    <property type="molecule type" value="Genomic_DNA"/>
</dbReference>
<evidence type="ECO:0000313" key="2">
    <source>
        <dbReference type="EMBL" id="OAK55369.1"/>
    </source>
</evidence>
<dbReference type="PANTHER" id="PTHR13812:SF19">
    <property type="entry name" value="KETIMINE REDUCTASE MU-CRYSTALLIN"/>
    <property type="match status" value="1"/>
</dbReference>
<accession>A0AA91DH03</accession>